<organism evidence="2 3">
    <name type="scientific">Penstemon smallii</name>
    <dbReference type="NCBI Taxonomy" id="265156"/>
    <lineage>
        <taxon>Eukaryota</taxon>
        <taxon>Viridiplantae</taxon>
        <taxon>Streptophyta</taxon>
        <taxon>Embryophyta</taxon>
        <taxon>Tracheophyta</taxon>
        <taxon>Spermatophyta</taxon>
        <taxon>Magnoliopsida</taxon>
        <taxon>eudicotyledons</taxon>
        <taxon>Gunneridae</taxon>
        <taxon>Pentapetalae</taxon>
        <taxon>asterids</taxon>
        <taxon>lamiids</taxon>
        <taxon>Lamiales</taxon>
        <taxon>Plantaginaceae</taxon>
        <taxon>Cheloneae</taxon>
        <taxon>Penstemon</taxon>
    </lineage>
</organism>
<name>A0ABD3T1D8_9LAMI</name>
<gene>
    <name evidence="2" type="ORF">ACJIZ3_019469</name>
</gene>
<reference evidence="2 3" key="1">
    <citation type="submission" date="2024-12" db="EMBL/GenBank/DDBJ databases">
        <title>The unique morphological basis and parallel evolutionary history of personate flowers in Penstemon.</title>
        <authorList>
            <person name="Depatie T.H."/>
            <person name="Wessinger C.A."/>
        </authorList>
    </citation>
    <scope>NUCLEOTIDE SEQUENCE [LARGE SCALE GENOMIC DNA]</scope>
    <source>
        <strain evidence="2">WTNN_2</strain>
        <tissue evidence="2">Leaf</tissue>
    </source>
</reference>
<sequence>MDSVEMENKKTNNNNKKKRYSTFPKFQCFSSNDDVPASEKPHVAGSFDVKRDQDQRPTHLIVMVNGIIGSAKNWRYAAKQFVKAYPNDVIVHCSECNSTMLTFDGVDVMGKRLADEVISVVDRHPNLRKISFVGHSLGGLVARYAIAVLYQKKIERKPDEEICECDGEESNKSFLEEKTRVKLAGLEPGNFITSATPHLGSRGHKQVPIFCGFHTMEKAASHASWLLGRTGKHLFLVDSEDGKPPLLLQMSSDSEDLKFISALQSFRRRITYANARFDHLVGWSSSSLRRRNELPKVSGISTFTARLIYRRNLVKNGKYRHIVYEATSKTANPSLENKVARNRTIEMEEEMIRGLTSLSWERVDVNFSGSIQRLLSHNTIQVKTYCINSDGADVIQHMVDNFQL</sequence>
<dbReference type="Proteomes" id="UP001634393">
    <property type="component" value="Unassembled WGS sequence"/>
</dbReference>
<evidence type="ECO:0000259" key="1">
    <source>
        <dbReference type="Pfam" id="PF05057"/>
    </source>
</evidence>
<dbReference type="InterPro" id="IPR044294">
    <property type="entry name" value="Lipase-like"/>
</dbReference>
<dbReference type="PANTHER" id="PTHR12482">
    <property type="entry name" value="LIPASE ROG1-RELATED-RELATED"/>
    <property type="match status" value="1"/>
</dbReference>
<protein>
    <recommendedName>
        <fullName evidence="1">DUF676 domain-containing protein</fullName>
    </recommendedName>
</protein>
<comment type="caution">
    <text evidence="2">The sequence shown here is derived from an EMBL/GenBank/DDBJ whole genome shotgun (WGS) entry which is preliminary data.</text>
</comment>
<feature type="domain" description="DUF676" evidence="1">
    <location>
        <begin position="56"/>
        <end position="285"/>
    </location>
</feature>
<dbReference type="Pfam" id="PF05057">
    <property type="entry name" value="DUF676"/>
    <property type="match status" value="1"/>
</dbReference>
<evidence type="ECO:0000313" key="3">
    <source>
        <dbReference type="Proteomes" id="UP001634393"/>
    </source>
</evidence>
<accession>A0ABD3T1D8</accession>
<dbReference type="EMBL" id="JBJXBP010000005">
    <property type="protein sequence ID" value="KAL3830667.1"/>
    <property type="molecule type" value="Genomic_DNA"/>
</dbReference>
<evidence type="ECO:0000313" key="2">
    <source>
        <dbReference type="EMBL" id="KAL3830667.1"/>
    </source>
</evidence>
<dbReference type="AlphaFoldDB" id="A0ABD3T1D8"/>
<dbReference type="InterPro" id="IPR029058">
    <property type="entry name" value="AB_hydrolase_fold"/>
</dbReference>
<dbReference type="InterPro" id="IPR007751">
    <property type="entry name" value="DUF676_lipase-like"/>
</dbReference>
<proteinExistence type="predicted"/>
<keyword evidence="3" id="KW-1185">Reference proteome</keyword>
<dbReference type="Gene3D" id="3.40.50.1820">
    <property type="entry name" value="alpha/beta hydrolase"/>
    <property type="match status" value="1"/>
</dbReference>
<dbReference type="PANTHER" id="PTHR12482:SF41">
    <property type="entry name" value="ALPHA_BETA-HYDROLASES SUPERFAMILY PROTEIN"/>
    <property type="match status" value="1"/>
</dbReference>
<dbReference type="FunFam" id="3.40.50.1820:FF:000216">
    <property type="entry name" value="Alpha/beta-Hydrolases superfamily protein"/>
    <property type="match status" value="1"/>
</dbReference>
<dbReference type="SUPFAM" id="SSF53474">
    <property type="entry name" value="alpha/beta-Hydrolases"/>
    <property type="match status" value="1"/>
</dbReference>